<keyword evidence="3" id="KW-1185">Reference proteome</keyword>
<evidence type="ECO:0000313" key="2">
    <source>
        <dbReference type="EMBL" id="SMD04044.1"/>
    </source>
</evidence>
<name>A0A1W2E2J7_9HYPH</name>
<sequence>MRKIHGLSGALAAAAFLATGLSAFAQTSYFDRFNGNWSGGGSVRLDTMPAPVNVSCDAAGARTKANAFSLNARCRAMLVFSREFGADLSRDPKGGAYTGVYRGAKSGPARLSGQRKDSTLDLQVTWGREIYGDNKARMLIRHEGGNTFSIQVIDQIDGKPVIVSDLSFERS</sequence>
<evidence type="ECO:0000313" key="3">
    <source>
        <dbReference type="Proteomes" id="UP000192656"/>
    </source>
</evidence>
<protein>
    <submittedName>
        <fullName evidence="2">Uncharacterized protein</fullName>
    </submittedName>
</protein>
<evidence type="ECO:0000256" key="1">
    <source>
        <dbReference type="SAM" id="SignalP"/>
    </source>
</evidence>
<dbReference type="Proteomes" id="UP000192656">
    <property type="component" value="Unassembled WGS sequence"/>
</dbReference>
<keyword evidence="1" id="KW-0732">Signal</keyword>
<dbReference type="AlphaFoldDB" id="A0A1W2E2J7"/>
<organism evidence="2 3">
    <name type="scientific">Fulvimarina manganoxydans</name>
    <dbReference type="NCBI Taxonomy" id="937218"/>
    <lineage>
        <taxon>Bacteria</taxon>
        <taxon>Pseudomonadati</taxon>
        <taxon>Pseudomonadota</taxon>
        <taxon>Alphaproteobacteria</taxon>
        <taxon>Hyphomicrobiales</taxon>
        <taxon>Aurantimonadaceae</taxon>
        <taxon>Fulvimarina</taxon>
    </lineage>
</organism>
<feature type="chain" id="PRO_5011963966" evidence="1">
    <location>
        <begin position="26"/>
        <end position="171"/>
    </location>
</feature>
<gene>
    <name evidence="2" type="ORF">SAMN06297251_12062</name>
</gene>
<reference evidence="2 3" key="1">
    <citation type="submission" date="2017-04" db="EMBL/GenBank/DDBJ databases">
        <authorList>
            <person name="Afonso C.L."/>
            <person name="Miller P.J."/>
            <person name="Scott M.A."/>
            <person name="Spackman E."/>
            <person name="Goraichik I."/>
            <person name="Dimitrov K.M."/>
            <person name="Suarez D.L."/>
            <person name="Swayne D.E."/>
        </authorList>
    </citation>
    <scope>NUCLEOTIDE SEQUENCE [LARGE SCALE GENOMIC DNA]</scope>
    <source>
        <strain evidence="2 3">CGMCC 1.10972</strain>
    </source>
</reference>
<accession>A0A1W2E2J7</accession>
<dbReference type="OrthoDB" id="7889051at2"/>
<feature type="signal peptide" evidence="1">
    <location>
        <begin position="1"/>
        <end position="25"/>
    </location>
</feature>
<dbReference type="EMBL" id="FWXR01000020">
    <property type="protein sequence ID" value="SMD04044.1"/>
    <property type="molecule type" value="Genomic_DNA"/>
</dbReference>
<proteinExistence type="predicted"/>
<dbReference type="RefSeq" id="WP_084411873.1">
    <property type="nucleotide sequence ID" value="NZ_FWXR01000020.1"/>
</dbReference>